<sequence length="228" mass="24183">MGEMGGPAGHARPPAEVGDGDRTEMDLNGLCFGARDSKEGTEAGRPRHRVAATCCETGRPLVGNHEVATRGRVADEAARVEWTRWESRPNSVPSGPGPNLGAEDSEQERSLAGFRGQGPASDVVLGPDPTHASLMAGSKCTEYSVSLHLDPTLCSASCRMHCLSGLSVHPYPALQGLLLPYCGFCSGTTKPPKATTARQDLPSAILCRDHEARPLAQRISPRVPRPIE</sequence>
<keyword evidence="3" id="KW-1185">Reference proteome</keyword>
<feature type="region of interest" description="Disordered" evidence="1">
    <location>
        <begin position="85"/>
        <end position="124"/>
    </location>
</feature>
<dbReference type="AlphaFoldDB" id="A0A2P5HPX7"/>
<gene>
    <name evidence="2" type="ORF">DHEL01_v209297</name>
</gene>
<reference evidence="2" key="1">
    <citation type="submission" date="2017-09" db="EMBL/GenBank/DDBJ databases">
        <title>Polyketide synthases of a Diaporthe helianthi virulent isolate.</title>
        <authorList>
            <person name="Baroncelli R."/>
        </authorList>
    </citation>
    <scope>NUCLEOTIDE SEQUENCE [LARGE SCALE GENOMIC DNA]</scope>
    <source>
        <strain evidence="2">7/96</strain>
    </source>
</reference>
<dbReference type="Proteomes" id="UP000094444">
    <property type="component" value="Unassembled WGS sequence"/>
</dbReference>
<protein>
    <submittedName>
        <fullName evidence="2">Uncharacterized protein</fullName>
    </submittedName>
</protein>
<dbReference type="EMBL" id="MAVT02001029">
    <property type="protein sequence ID" value="POS72310.1"/>
    <property type="molecule type" value="Genomic_DNA"/>
</dbReference>
<evidence type="ECO:0000313" key="2">
    <source>
        <dbReference type="EMBL" id="POS72310.1"/>
    </source>
</evidence>
<evidence type="ECO:0000256" key="1">
    <source>
        <dbReference type="SAM" id="MobiDB-lite"/>
    </source>
</evidence>
<dbReference type="InParanoid" id="A0A2P5HPX7"/>
<organism evidence="2 3">
    <name type="scientific">Diaporthe helianthi</name>
    <dbReference type="NCBI Taxonomy" id="158607"/>
    <lineage>
        <taxon>Eukaryota</taxon>
        <taxon>Fungi</taxon>
        <taxon>Dikarya</taxon>
        <taxon>Ascomycota</taxon>
        <taxon>Pezizomycotina</taxon>
        <taxon>Sordariomycetes</taxon>
        <taxon>Sordariomycetidae</taxon>
        <taxon>Diaporthales</taxon>
        <taxon>Diaporthaceae</taxon>
        <taxon>Diaporthe</taxon>
    </lineage>
</organism>
<accession>A0A2P5HPX7</accession>
<comment type="caution">
    <text evidence="2">The sequence shown here is derived from an EMBL/GenBank/DDBJ whole genome shotgun (WGS) entry which is preliminary data.</text>
</comment>
<proteinExistence type="predicted"/>
<name>A0A2P5HPX7_DIAHE</name>
<evidence type="ECO:0000313" key="3">
    <source>
        <dbReference type="Proteomes" id="UP000094444"/>
    </source>
</evidence>
<feature type="region of interest" description="Disordered" evidence="1">
    <location>
        <begin position="1"/>
        <end position="24"/>
    </location>
</feature>